<protein>
    <recommendedName>
        <fullName evidence="4">Secreted protein</fullName>
    </recommendedName>
</protein>
<evidence type="ECO:0008006" key="4">
    <source>
        <dbReference type="Google" id="ProtNLM"/>
    </source>
</evidence>
<accession>A0A6B0V0A7</accession>
<keyword evidence="1" id="KW-0472">Membrane</keyword>
<feature type="chain" id="PRO_5025417135" description="Secreted protein" evidence="2">
    <location>
        <begin position="28"/>
        <end position="180"/>
    </location>
</feature>
<evidence type="ECO:0000313" key="3">
    <source>
        <dbReference type="EMBL" id="MXU95185.1"/>
    </source>
</evidence>
<keyword evidence="1" id="KW-1133">Transmembrane helix</keyword>
<evidence type="ECO:0000256" key="2">
    <source>
        <dbReference type="SAM" id="SignalP"/>
    </source>
</evidence>
<feature type="transmembrane region" description="Helical" evidence="1">
    <location>
        <begin position="49"/>
        <end position="68"/>
    </location>
</feature>
<name>A0A6B0V0A7_IXORI</name>
<organism evidence="3">
    <name type="scientific">Ixodes ricinus</name>
    <name type="common">Common tick</name>
    <name type="synonym">Acarus ricinus</name>
    <dbReference type="NCBI Taxonomy" id="34613"/>
    <lineage>
        <taxon>Eukaryota</taxon>
        <taxon>Metazoa</taxon>
        <taxon>Ecdysozoa</taxon>
        <taxon>Arthropoda</taxon>
        <taxon>Chelicerata</taxon>
        <taxon>Arachnida</taxon>
        <taxon>Acari</taxon>
        <taxon>Parasitiformes</taxon>
        <taxon>Ixodida</taxon>
        <taxon>Ixodoidea</taxon>
        <taxon>Ixodidae</taxon>
        <taxon>Ixodinae</taxon>
        <taxon>Ixodes</taxon>
    </lineage>
</organism>
<proteinExistence type="predicted"/>
<reference evidence="3" key="1">
    <citation type="submission" date="2019-12" db="EMBL/GenBank/DDBJ databases">
        <title>An insight into the sialome of adult female Ixodes ricinus ticks feeding for 6 days.</title>
        <authorList>
            <person name="Perner J."/>
            <person name="Ribeiro J.M.C."/>
        </authorList>
    </citation>
    <scope>NUCLEOTIDE SEQUENCE</scope>
    <source>
        <strain evidence="3">Semi-engorged</strain>
        <tissue evidence="3">Salivary glands</tissue>
    </source>
</reference>
<keyword evidence="1" id="KW-0812">Transmembrane</keyword>
<dbReference type="AlphaFoldDB" id="A0A6B0V0A7"/>
<keyword evidence="2" id="KW-0732">Signal</keyword>
<dbReference type="EMBL" id="GIFC01013102">
    <property type="protein sequence ID" value="MXU95185.1"/>
    <property type="molecule type" value="Transcribed_RNA"/>
</dbReference>
<sequence>MFCRSLNWMAALLAALLPAARVVVAEAAAAAVVVVVVVAVSAAPKVVDVLPVVVVLAVVAGVAGAAAAEAVSEELAAALADPAPWLEGLLLPRRELKLVTPLMPPMPPSSCTSWCWLMLLSRFCSSSSPMLFRSDWRLVPEPPAPPAPPRDDPGMGGLFRNSFTLRTSSSSLSFLGSCIQ</sequence>
<feature type="signal peptide" evidence="2">
    <location>
        <begin position="1"/>
        <end position="27"/>
    </location>
</feature>
<evidence type="ECO:0000256" key="1">
    <source>
        <dbReference type="SAM" id="Phobius"/>
    </source>
</evidence>